<dbReference type="InterPro" id="IPR052277">
    <property type="entry name" value="INM_ESCRT-Associated"/>
</dbReference>
<evidence type="ECO:0000256" key="7">
    <source>
        <dbReference type="SAM" id="Phobius"/>
    </source>
</evidence>
<name>A0A0N4V1S6_ENTVE</name>
<dbReference type="Gene3D" id="1.10.720.40">
    <property type="match status" value="1"/>
</dbReference>
<feature type="compositionally biased region" description="Acidic residues" evidence="6">
    <location>
        <begin position="260"/>
        <end position="270"/>
    </location>
</feature>
<evidence type="ECO:0000256" key="1">
    <source>
        <dbReference type="ARBA" id="ARBA00004473"/>
    </source>
</evidence>
<evidence type="ECO:0000259" key="8">
    <source>
        <dbReference type="PROSITE" id="PS50954"/>
    </source>
</evidence>
<feature type="compositionally biased region" description="Polar residues" evidence="6">
    <location>
        <begin position="49"/>
        <end position="65"/>
    </location>
</feature>
<sequence>MADPATLTDVQLREQLLALGANVGPITATTRSLYEKQLEKRRAAAANATGDTTKLPTSRTRSGSKSPSRVSKRTVTTSTVEIVRKKTPTERRVSKTNSSEPEEEVATAAVQEFENEGVFDVSTQPKNTSTTRITSRTRVDATQDPIVPEVTGQLDTSSSRIPASKPMAEVGYPGFSPPIPVTKSRVSKLSERVPTPPRVTKLNDAPSFLSQSTRTRYETSGVFSDITADYSNQPRKRMTYLYMPGEQASSGMRKRMFSNDPEDEDEEDDHMESSRIINPKSDRPSFMNSMSQLPSYAYGAMTAPFKKNVQCSGYRAETVRSHSLARKSGLDVANLLLYVVGCTFLLLLCGYIGVIHSEKVIDASIFVAGLANETFTLVYMYAVLPIIVAALVCGTGMGLYILNQKLLSAKAERKRRVFALIEKITEIIRSSAADGQEYIAEPHVRDMLIPPSERTKGSAQWRRWQEAVNFINQNDSRISTESRIINGVECAVWRWVPANKVGWQGSAFEGRTQLNVPDQALSHCLKLRGMFSSSKERDSADVGRALVQKLSPIRPLHVHVEGGSKDGVVFARFATLPDCKAAFTALHGQLVSAKYLRDERYEQRFPSAPRGTADLR</sequence>
<dbReference type="GO" id="GO:0031490">
    <property type="term" value="F:chromatin DNA binding"/>
    <property type="evidence" value="ECO:0007669"/>
    <property type="project" value="TreeGrafter"/>
</dbReference>
<keyword evidence="4 7" id="KW-0472">Membrane</keyword>
<dbReference type="STRING" id="51028.A0A0N4V1S6"/>
<dbReference type="InterPro" id="IPR041885">
    <property type="entry name" value="MAN1_winged_helix_dom"/>
</dbReference>
<evidence type="ECO:0000256" key="3">
    <source>
        <dbReference type="ARBA" id="ARBA00022989"/>
    </source>
</evidence>
<evidence type="ECO:0000313" key="11">
    <source>
        <dbReference type="WBParaSite" id="EVEC_0000391901-mRNA-1"/>
    </source>
</evidence>
<dbReference type="PROSITE" id="PS50954">
    <property type="entry name" value="LEM"/>
    <property type="match status" value="1"/>
</dbReference>
<reference evidence="11" key="1">
    <citation type="submission" date="2017-02" db="UniProtKB">
        <authorList>
            <consortium name="WormBaseParasite"/>
        </authorList>
    </citation>
    <scope>IDENTIFICATION</scope>
</reference>
<evidence type="ECO:0000256" key="5">
    <source>
        <dbReference type="ARBA" id="ARBA00023242"/>
    </source>
</evidence>
<feature type="region of interest" description="Disordered" evidence="6">
    <location>
        <begin position="44"/>
        <end position="78"/>
    </location>
</feature>
<dbReference type="EMBL" id="UXUI01007641">
    <property type="protein sequence ID" value="VDD88484.1"/>
    <property type="molecule type" value="Genomic_DNA"/>
</dbReference>
<evidence type="ECO:0000256" key="2">
    <source>
        <dbReference type="ARBA" id="ARBA00022692"/>
    </source>
</evidence>
<dbReference type="InterPro" id="IPR011015">
    <property type="entry name" value="LEM/LEM-like_dom_sf"/>
</dbReference>
<keyword evidence="5" id="KW-0539">Nucleus</keyword>
<dbReference type="WBParaSite" id="EVEC_0000391901-mRNA-1">
    <property type="protein sequence ID" value="EVEC_0000391901-mRNA-1"/>
    <property type="gene ID" value="EVEC_0000391901"/>
</dbReference>
<dbReference type="PANTHER" id="PTHR13428">
    <property type="entry name" value="INNER NUCLEAR MEMBRANE PROTEIN MAN1 LEM DOMAIN CONTAINING PROTEIN"/>
    <property type="match status" value="1"/>
</dbReference>
<keyword evidence="3 7" id="KW-1133">Transmembrane helix</keyword>
<protein>
    <submittedName>
        <fullName evidence="11">LEM domain-containing protein</fullName>
    </submittedName>
</protein>
<feature type="region of interest" description="Disordered" evidence="6">
    <location>
        <begin position="251"/>
        <end position="281"/>
    </location>
</feature>
<dbReference type="PANTHER" id="PTHR13428:SF12">
    <property type="entry name" value="INNER NUCLEAR MEMBRANE PROTEIN MAN1"/>
    <property type="match status" value="1"/>
</dbReference>
<comment type="subcellular location">
    <subcellularLocation>
        <location evidence="1">Nucleus inner membrane</location>
        <topology evidence="1">Multi-pass membrane protein</topology>
    </subcellularLocation>
</comment>
<proteinExistence type="predicted"/>
<dbReference type="Gene3D" id="1.10.10.1180">
    <property type="entry name" value="MAN1, winged-helix domain"/>
    <property type="match status" value="1"/>
</dbReference>
<evidence type="ECO:0000313" key="9">
    <source>
        <dbReference type="EMBL" id="VDD88484.1"/>
    </source>
</evidence>
<feature type="compositionally biased region" description="Low complexity" evidence="6">
    <location>
        <begin position="66"/>
        <end position="78"/>
    </location>
</feature>
<reference evidence="9 10" key="2">
    <citation type="submission" date="2018-10" db="EMBL/GenBank/DDBJ databases">
        <authorList>
            <consortium name="Pathogen Informatics"/>
        </authorList>
    </citation>
    <scope>NUCLEOTIDE SEQUENCE [LARGE SCALE GENOMIC DNA]</scope>
</reference>
<accession>A0A0N4V1S6</accession>
<dbReference type="Pfam" id="PF03020">
    <property type="entry name" value="LEM"/>
    <property type="match status" value="1"/>
</dbReference>
<dbReference type="InterPro" id="IPR003887">
    <property type="entry name" value="LEM_dom"/>
</dbReference>
<keyword evidence="10" id="KW-1185">Reference proteome</keyword>
<feature type="region of interest" description="Disordered" evidence="6">
    <location>
        <begin position="152"/>
        <end position="204"/>
    </location>
</feature>
<dbReference type="FunFam" id="1.10.720.40:FF:000001">
    <property type="entry name" value="LEM domain containing 2, isoform CRA_a"/>
    <property type="match status" value="1"/>
</dbReference>
<organism evidence="11">
    <name type="scientific">Enterobius vermicularis</name>
    <name type="common">Human pinworm</name>
    <dbReference type="NCBI Taxonomy" id="51028"/>
    <lineage>
        <taxon>Eukaryota</taxon>
        <taxon>Metazoa</taxon>
        <taxon>Ecdysozoa</taxon>
        <taxon>Nematoda</taxon>
        <taxon>Chromadorea</taxon>
        <taxon>Rhabditida</taxon>
        <taxon>Spirurina</taxon>
        <taxon>Oxyuridomorpha</taxon>
        <taxon>Oxyuroidea</taxon>
        <taxon>Oxyuridae</taxon>
        <taxon>Enterobius</taxon>
    </lineage>
</organism>
<evidence type="ECO:0000313" key="10">
    <source>
        <dbReference type="Proteomes" id="UP000274131"/>
    </source>
</evidence>
<dbReference type="Gene3D" id="3.30.70.330">
    <property type="match status" value="1"/>
</dbReference>
<dbReference type="SMART" id="SM00540">
    <property type="entry name" value="LEM"/>
    <property type="match status" value="1"/>
</dbReference>
<keyword evidence="2 7" id="KW-0812">Transmembrane</keyword>
<dbReference type="AlphaFoldDB" id="A0A0N4V1S6"/>
<feature type="domain" description="LEM" evidence="8">
    <location>
        <begin position="1"/>
        <end position="45"/>
    </location>
</feature>
<evidence type="ECO:0000256" key="6">
    <source>
        <dbReference type="SAM" id="MobiDB-lite"/>
    </source>
</evidence>
<dbReference type="GO" id="GO:0006998">
    <property type="term" value="P:nuclear envelope organization"/>
    <property type="evidence" value="ECO:0007669"/>
    <property type="project" value="TreeGrafter"/>
</dbReference>
<dbReference type="OrthoDB" id="118234at2759"/>
<dbReference type="CDD" id="cd12940">
    <property type="entry name" value="LEM_LAP2_LEMD1"/>
    <property type="match status" value="1"/>
</dbReference>
<dbReference type="GO" id="GO:0030514">
    <property type="term" value="P:negative regulation of BMP signaling pathway"/>
    <property type="evidence" value="ECO:0007669"/>
    <property type="project" value="TreeGrafter"/>
</dbReference>
<dbReference type="InterPro" id="IPR012677">
    <property type="entry name" value="Nucleotide-bd_a/b_plait_sf"/>
</dbReference>
<evidence type="ECO:0000256" key="4">
    <source>
        <dbReference type="ARBA" id="ARBA00023136"/>
    </source>
</evidence>
<dbReference type="Proteomes" id="UP000274131">
    <property type="component" value="Unassembled WGS sequence"/>
</dbReference>
<feature type="transmembrane region" description="Helical" evidence="7">
    <location>
        <begin position="335"/>
        <end position="357"/>
    </location>
</feature>
<dbReference type="SUPFAM" id="SSF63451">
    <property type="entry name" value="LEM domain"/>
    <property type="match status" value="1"/>
</dbReference>
<gene>
    <name evidence="9" type="ORF">EVEC_LOCUS3627</name>
</gene>
<dbReference type="GO" id="GO:0005637">
    <property type="term" value="C:nuclear inner membrane"/>
    <property type="evidence" value="ECO:0007669"/>
    <property type="project" value="UniProtKB-SubCell"/>
</dbReference>
<feature type="transmembrane region" description="Helical" evidence="7">
    <location>
        <begin position="377"/>
        <end position="402"/>
    </location>
</feature>